<dbReference type="EMBL" id="JAYMYS010000001">
    <property type="protein sequence ID" value="KAK7412243.1"/>
    <property type="molecule type" value="Genomic_DNA"/>
</dbReference>
<organism evidence="1 2">
    <name type="scientific">Psophocarpus tetragonolobus</name>
    <name type="common">Winged bean</name>
    <name type="synonym">Dolichos tetragonolobus</name>
    <dbReference type="NCBI Taxonomy" id="3891"/>
    <lineage>
        <taxon>Eukaryota</taxon>
        <taxon>Viridiplantae</taxon>
        <taxon>Streptophyta</taxon>
        <taxon>Embryophyta</taxon>
        <taxon>Tracheophyta</taxon>
        <taxon>Spermatophyta</taxon>
        <taxon>Magnoliopsida</taxon>
        <taxon>eudicotyledons</taxon>
        <taxon>Gunneridae</taxon>
        <taxon>Pentapetalae</taxon>
        <taxon>rosids</taxon>
        <taxon>fabids</taxon>
        <taxon>Fabales</taxon>
        <taxon>Fabaceae</taxon>
        <taxon>Papilionoideae</taxon>
        <taxon>50 kb inversion clade</taxon>
        <taxon>NPAAA clade</taxon>
        <taxon>indigoferoid/millettioid clade</taxon>
        <taxon>Phaseoleae</taxon>
        <taxon>Psophocarpus</taxon>
    </lineage>
</organism>
<reference evidence="1 2" key="1">
    <citation type="submission" date="2024-01" db="EMBL/GenBank/DDBJ databases">
        <title>The genomes of 5 underutilized Papilionoideae crops provide insights into root nodulation and disease resistanc.</title>
        <authorList>
            <person name="Jiang F."/>
        </authorList>
    </citation>
    <scope>NUCLEOTIDE SEQUENCE [LARGE SCALE GENOMIC DNA]</scope>
    <source>
        <strain evidence="1">DUOXIRENSHENG_FW03</strain>
        <tissue evidence="1">Leaves</tissue>
    </source>
</reference>
<dbReference type="AlphaFoldDB" id="A0AAN9T4K8"/>
<accession>A0AAN9T4K8</accession>
<name>A0AAN9T4K8_PSOTE</name>
<gene>
    <name evidence="1" type="ORF">VNO78_03694</name>
</gene>
<keyword evidence="2" id="KW-1185">Reference proteome</keyword>
<proteinExistence type="predicted"/>
<evidence type="ECO:0000313" key="2">
    <source>
        <dbReference type="Proteomes" id="UP001386955"/>
    </source>
</evidence>
<dbReference type="Proteomes" id="UP001386955">
    <property type="component" value="Unassembled WGS sequence"/>
</dbReference>
<evidence type="ECO:0000313" key="1">
    <source>
        <dbReference type="EMBL" id="KAK7412243.1"/>
    </source>
</evidence>
<protein>
    <submittedName>
        <fullName evidence="1">Uncharacterized protein</fullName>
    </submittedName>
</protein>
<sequence>MSSTYKMTQQTFCFGVANEFTKEDLLVEVEVVDYEAEKLVHLSLKSEGLSLCHYQSTQMRVKATKMEKKRNKKVGRLIRTRIILSRDWAICPSSPQIAPHKAKK</sequence>
<comment type="caution">
    <text evidence="1">The sequence shown here is derived from an EMBL/GenBank/DDBJ whole genome shotgun (WGS) entry which is preliminary data.</text>
</comment>